<dbReference type="SUPFAM" id="SSF56935">
    <property type="entry name" value="Porins"/>
    <property type="match status" value="1"/>
</dbReference>
<evidence type="ECO:0008006" key="5">
    <source>
        <dbReference type="Google" id="ProtNLM"/>
    </source>
</evidence>
<dbReference type="OrthoDB" id="9768080at2"/>
<keyword evidence="3" id="KW-0614">Plasmid</keyword>
<organism evidence="3 4">
    <name type="scientific">Fibrisoma limi BUZ 3</name>
    <dbReference type="NCBI Taxonomy" id="1185876"/>
    <lineage>
        <taxon>Bacteria</taxon>
        <taxon>Pseudomonadati</taxon>
        <taxon>Bacteroidota</taxon>
        <taxon>Cytophagia</taxon>
        <taxon>Cytophagales</taxon>
        <taxon>Spirosomataceae</taxon>
        <taxon>Fibrisoma</taxon>
    </lineage>
</organism>
<dbReference type="Proteomes" id="UP000009309">
    <property type="component" value="Plasmid pFLIM01"/>
</dbReference>
<dbReference type="AlphaFoldDB" id="I2GTT5"/>
<evidence type="ECO:0000256" key="1">
    <source>
        <dbReference type="SAM" id="MobiDB-lite"/>
    </source>
</evidence>
<gene>
    <name evidence="3" type="ORF">BN8_p06717</name>
</gene>
<evidence type="ECO:0000256" key="2">
    <source>
        <dbReference type="SAM" id="SignalP"/>
    </source>
</evidence>
<keyword evidence="2" id="KW-0732">Signal</keyword>
<dbReference type="InterPro" id="IPR023614">
    <property type="entry name" value="Porin_dom_sf"/>
</dbReference>
<feature type="chain" id="PRO_5003658788" description="Phosphate-selective porin O and P" evidence="2">
    <location>
        <begin position="22"/>
        <end position="465"/>
    </location>
</feature>
<dbReference type="EMBL" id="HE805916">
    <property type="protein sequence ID" value="CCH57536.1"/>
    <property type="molecule type" value="Genomic_DNA"/>
</dbReference>
<name>I2GTT5_9BACT</name>
<evidence type="ECO:0000313" key="3">
    <source>
        <dbReference type="EMBL" id="CCH57536.1"/>
    </source>
</evidence>
<sequence length="465" mass="51995">MRNLYALIGLLLSQLAGYAQSVPSAPTDPSAVSKSAVTDSAVASPGSPERVISPSVATTTKPVVADSTPMPKAFAELFYRDSTLRKGKPEQGMLKLNMDATYDRPFLTANKVPVSVGGYLEANSQYMQTDGVTDGLSFQMRRLTLFLASSINRRIKFLSELEFEDGTKEINIEFAAMDIELTPLLTLRGGIIMNPIGSFNQNHDGPKWEFIDRPISSVTIIPATWSNVGFGIYGKKYTRDWVWAYEAYLTNGFDDQIIANTQNRTFLPATKANRDRFDESFNGVPLVSLKTAFKRRRIGEIGVSWMGGVYNMFQVDGLVLDQRRRVDVWAVDFNTTLPTGTFINSELVWARIDVPATYTQQFGRMQQGGWIDIVHPFLRKPIYGWKKAVINGALRIERVDYNVGTFAETGDSLGDDLWAIVPGLSFRPSPTTVIRANYRYHWQKDVLGNPPARMAGFQFGFSTYF</sequence>
<geneLocation type="plasmid" evidence="3 4">
    <name>pFLIM01</name>
</geneLocation>
<feature type="signal peptide" evidence="2">
    <location>
        <begin position="1"/>
        <end position="21"/>
    </location>
</feature>
<keyword evidence="4" id="KW-1185">Reference proteome</keyword>
<accession>I2GTT5</accession>
<proteinExistence type="predicted"/>
<feature type="region of interest" description="Disordered" evidence="1">
    <location>
        <begin position="23"/>
        <end position="54"/>
    </location>
</feature>
<protein>
    <recommendedName>
        <fullName evidence="5">Phosphate-selective porin O and P</fullName>
    </recommendedName>
</protein>
<dbReference type="Gene3D" id="2.40.160.10">
    <property type="entry name" value="Porin"/>
    <property type="match status" value="1"/>
</dbReference>
<dbReference type="RefSeq" id="WP_015056871.1">
    <property type="nucleotide sequence ID" value="NC_019017.1"/>
</dbReference>
<reference evidence="3 4" key="1">
    <citation type="journal article" date="2012" name="J. Bacteriol.">
        <title>Genome Sequence of the Filamentous Bacterium Fibrisoma limi BUZ 3T.</title>
        <authorList>
            <person name="Filippini M."/>
            <person name="Qi W."/>
            <person name="Jaenicke S."/>
            <person name="Goesmann A."/>
            <person name="Smits T.H."/>
            <person name="Bagheri H.C."/>
        </authorList>
    </citation>
    <scope>NUCLEOTIDE SEQUENCE [LARGE SCALE GENOMIC DNA]</scope>
    <source>
        <strain evidence="4">BUZ 3T</strain>
        <plasmid evidence="3 4">pFLIM01</plasmid>
    </source>
</reference>
<evidence type="ECO:0000313" key="4">
    <source>
        <dbReference type="Proteomes" id="UP000009309"/>
    </source>
</evidence>